<keyword evidence="2" id="KW-1185">Reference proteome</keyword>
<sequence>MDVRRLPEKRMHDDVFEGILTRSVNAQLITDAHRAEWAIEGNGFIVPKAESDEERKQLIADFGAGLVTALEEFLLSFCERRQLSVRGTEHVIQAVTTQMSFLSQENRSRNVPGLVEEEHRGCANGAQQMFRPVFQTKMVLWPPAA</sequence>
<comment type="caution">
    <text evidence="1">The sequence shown here is derived from an EMBL/GenBank/DDBJ whole genome shotgun (WGS) entry which is preliminary data.</text>
</comment>
<proteinExistence type="predicted"/>
<dbReference type="Proteomes" id="UP001642464">
    <property type="component" value="Unassembled WGS sequence"/>
</dbReference>
<name>A0ABP0SAR3_9DINO</name>
<gene>
    <name evidence="1" type="ORF">SCF082_LOCUS50854</name>
</gene>
<evidence type="ECO:0000313" key="2">
    <source>
        <dbReference type="Proteomes" id="UP001642464"/>
    </source>
</evidence>
<evidence type="ECO:0000313" key="1">
    <source>
        <dbReference type="EMBL" id="CAK9109431.1"/>
    </source>
</evidence>
<organism evidence="1 2">
    <name type="scientific">Durusdinium trenchii</name>
    <dbReference type="NCBI Taxonomy" id="1381693"/>
    <lineage>
        <taxon>Eukaryota</taxon>
        <taxon>Sar</taxon>
        <taxon>Alveolata</taxon>
        <taxon>Dinophyceae</taxon>
        <taxon>Suessiales</taxon>
        <taxon>Symbiodiniaceae</taxon>
        <taxon>Durusdinium</taxon>
    </lineage>
</organism>
<protein>
    <submittedName>
        <fullName evidence="1">Histone-lysine N-methyltransferase SMYD3</fullName>
    </submittedName>
</protein>
<accession>A0ABP0SAR3</accession>
<reference evidence="1 2" key="1">
    <citation type="submission" date="2024-02" db="EMBL/GenBank/DDBJ databases">
        <authorList>
            <person name="Chen Y."/>
            <person name="Shah S."/>
            <person name="Dougan E. K."/>
            <person name="Thang M."/>
            <person name="Chan C."/>
        </authorList>
    </citation>
    <scope>NUCLEOTIDE SEQUENCE [LARGE SCALE GENOMIC DNA]</scope>
</reference>
<dbReference type="EMBL" id="CAXAMM010043295">
    <property type="protein sequence ID" value="CAK9109431.1"/>
    <property type="molecule type" value="Genomic_DNA"/>
</dbReference>